<gene>
    <name evidence="2" type="ORF">U9M48_028606</name>
</gene>
<evidence type="ECO:0000313" key="3">
    <source>
        <dbReference type="Proteomes" id="UP001341281"/>
    </source>
</evidence>
<proteinExistence type="predicted"/>
<accession>A0AAQ3TX13</accession>
<feature type="non-terminal residue" evidence="2">
    <location>
        <position position="1"/>
    </location>
</feature>
<keyword evidence="3" id="KW-1185">Reference proteome</keyword>
<sequence length="154" mass="16344">MAPPHRPSPCLSHTQQATSILGSLAAISSFPSSCAPLSSLFLSLPWCSNIPPCFHILTHTAKGRHGQSAASQCSPSPSAAGPSSPLQHHHIPSSPWTSWASPHPQRGARGCYSHRCPPTHLDGEQQMNKQTRQCGDAIPSPCSLPPKCSMLCPK</sequence>
<organism evidence="2 3">
    <name type="scientific">Paspalum notatum var. saurae</name>
    <dbReference type="NCBI Taxonomy" id="547442"/>
    <lineage>
        <taxon>Eukaryota</taxon>
        <taxon>Viridiplantae</taxon>
        <taxon>Streptophyta</taxon>
        <taxon>Embryophyta</taxon>
        <taxon>Tracheophyta</taxon>
        <taxon>Spermatophyta</taxon>
        <taxon>Magnoliopsida</taxon>
        <taxon>Liliopsida</taxon>
        <taxon>Poales</taxon>
        <taxon>Poaceae</taxon>
        <taxon>PACMAD clade</taxon>
        <taxon>Panicoideae</taxon>
        <taxon>Andropogonodae</taxon>
        <taxon>Paspaleae</taxon>
        <taxon>Paspalinae</taxon>
        <taxon>Paspalum</taxon>
    </lineage>
</organism>
<reference evidence="2 3" key="1">
    <citation type="submission" date="2024-02" db="EMBL/GenBank/DDBJ databases">
        <title>High-quality chromosome-scale genome assembly of Pensacola bahiagrass (Paspalum notatum Flugge var. saurae).</title>
        <authorList>
            <person name="Vega J.M."/>
            <person name="Podio M."/>
            <person name="Orjuela J."/>
            <person name="Siena L.A."/>
            <person name="Pessino S.C."/>
            <person name="Combes M.C."/>
            <person name="Mariac C."/>
            <person name="Albertini E."/>
            <person name="Pupilli F."/>
            <person name="Ortiz J.P.A."/>
            <person name="Leblanc O."/>
        </authorList>
    </citation>
    <scope>NUCLEOTIDE SEQUENCE [LARGE SCALE GENOMIC DNA]</scope>
    <source>
        <strain evidence="2">R1</strain>
        <tissue evidence="2">Leaf</tissue>
    </source>
</reference>
<protein>
    <submittedName>
        <fullName evidence="2">Uncharacterized protein</fullName>
    </submittedName>
</protein>
<evidence type="ECO:0000313" key="2">
    <source>
        <dbReference type="EMBL" id="WVZ81196.1"/>
    </source>
</evidence>
<feature type="compositionally biased region" description="Low complexity" evidence="1">
    <location>
        <begin position="66"/>
        <end position="85"/>
    </location>
</feature>
<evidence type="ECO:0000256" key="1">
    <source>
        <dbReference type="SAM" id="MobiDB-lite"/>
    </source>
</evidence>
<name>A0AAQ3TX13_PASNO</name>
<feature type="region of interest" description="Disordered" evidence="1">
    <location>
        <begin position="65"/>
        <end position="102"/>
    </location>
</feature>
<dbReference type="Proteomes" id="UP001341281">
    <property type="component" value="Chromosome 06"/>
</dbReference>
<dbReference type="EMBL" id="CP144750">
    <property type="protein sequence ID" value="WVZ81196.1"/>
    <property type="molecule type" value="Genomic_DNA"/>
</dbReference>
<dbReference type="AlphaFoldDB" id="A0AAQ3TX13"/>